<dbReference type="Gene3D" id="2.130.10.10">
    <property type="entry name" value="YVTN repeat-like/Quinoprotein amine dehydrogenase"/>
    <property type="match status" value="8"/>
</dbReference>
<gene>
    <name evidence="7" type="ORF">KME07_06605</name>
</gene>
<reference evidence="7" key="1">
    <citation type="submission" date="2021-05" db="EMBL/GenBank/DDBJ databases">
        <authorList>
            <person name="Pietrasiak N."/>
            <person name="Ward R."/>
            <person name="Stajich J.E."/>
            <person name="Kurbessoian T."/>
        </authorList>
    </citation>
    <scope>NUCLEOTIDE SEQUENCE</scope>
    <source>
        <strain evidence="7">GSE-TBD4-15B</strain>
    </source>
</reference>
<evidence type="ECO:0000256" key="5">
    <source>
        <dbReference type="SAM" id="MobiDB-lite"/>
    </source>
</evidence>
<dbReference type="InterPro" id="IPR019775">
    <property type="entry name" value="WD40_repeat_CS"/>
</dbReference>
<dbReference type="InterPro" id="IPR015943">
    <property type="entry name" value="WD40/YVTN_repeat-like_dom_sf"/>
</dbReference>
<feature type="repeat" description="WD" evidence="4">
    <location>
        <begin position="725"/>
        <end position="766"/>
    </location>
</feature>
<name>A0A951P8J2_9CYAN</name>
<dbReference type="InterPro" id="IPR001680">
    <property type="entry name" value="WD40_rpt"/>
</dbReference>
<dbReference type="PROSITE" id="PS50082">
    <property type="entry name" value="WD_REPEATS_2"/>
    <property type="match status" value="14"/>
</dbReference>
<evidence type="ECO:0000256" key="2">
    <source>
        <dbReference type="ARBA" id="ARBA00022737"/>
    </source>
</evidence>
<feature type="repeat" description="WD" evidence="4">
    <location>
        <begin position="935"/>
        <end position="976"/>
    </location>
</feature>
<organism evidence="7 8">
    <name type="scientific">Pegethrix bostrychoides GSE-TBD4-15B</name>
    <dbReference type="NCBI Taxonomy" id="2839662"/>
    <lineage>
        <taxon>Bacteria</taxon>
        <taxon>Bacillati</taxon>
        <taxon>Cyanobacteriota</taxon>
        <taxon>Cyanophyceae</taxon>
        <taxon>Oculatellales</taxon>
        <taxon>Oculatellaceae</taxon>
        <taxon>Pegethrix</taxon>
    </lineage>
</organism>
<dbReference type="PROSITE" id="PS00678">
    <property type="entry name" value="WD_REPEATS_1"/>
    <property type="match status" value="9"/>
</dbReference>
<dbReference type="Pfam" id="PF00400">
    <property type="entry name" value="WD40"/>
    <property type="match status" value="9"/>
</dbReference>
<dbReference type="EMBL" id="JAHHHV010000030">
    <property type="protein sequence ID" value="MBW4465096.1"/>
    <property type="molecule type" value="Genomic_DNA"/>
</dbReference>
<dbReference type="Gene3D" id="3.40.50.300">
    <property type="entry name" value="P-loop containing nucleotide triphosphate hydrolases"/>
    <property type="match status" value="2"/>
</dbReference>
<evidence type="ECO:0000259" key="6">
    <source>
        <dbReference type="Pfam" id="PF00931"/>
    </source>
</evidence>
<feature type="repeat" description="WD" evidence="4">
    <location>
        <begin position="851"/>
        <end position="892"/>
    </location>
</feature>
<keyword evidence="1 4" id="KW-0853">WD repeat</keyword>
<feature type="repeat" description="WD" evidence="4">
    <location>
        <begin position="767"/>
        <end position="808"/>
    </location>
</feature>
<feature type="repeat" description="WD" evidence="4">
    <location>
        <begin position="1145"/>
        <end position="1186"/>
    </location>
</feature>
<sequence length="1221" mass="137236">MPTVKASEEGLEKIKQARERLTQENGWAVDNEQWLDEASKYLPLAKAGKSMEPGTVSIGTWKRFLGGQGVKATSFRAFCTVLGLNWEEVFEPSPQQKTQDLTESQPVSSSSSSRQDWGEAPDISAFYGRTNELDTLEQWVLHDRCRLVAVLGIGGIGKTTLAVKLGMGGIGKSTLSIKLAKQIEGEFEYVIWRSLLNAPPVEDLLVDLIKFLSNQQEANLSDNLSNRILKLLHYLRQHRCLLILDNVESILRGRERAGQYRDEYENYGALFKHIGEALHQSCLLLTSREKPHEIATLEGVTKPVRSLPLGGLDESEGRKIFDEYGKFSGSDNEWEELIEFYNGNPLALEIVARHIQWIFNGNISQFLREGRQVFGDLRDLLDWHFNRLSDAEREIMYWLAINREPVSIAELKNDILSSTGREKVPETLELLERRLPLEKIKKKSLETLQLLDEQMLSAKEILGFTLQPVLIEYATEKLIQAVHKEIESQDFSLLDTHALVKAVTKEYVRESQVLLILQPILYQIKEPEEQLRVSLKNIQGQAEFLSGYAAGNILNLLCCLDRDLNNCNFSKLTIRQAYLKNIYLNNVNFTSCHFILPALTQTFGEISSVTFSPDCTLLATTDAKGEVRLWQTLDGQLLAVYQGHTNWVRTVAFSPNGKLLASGGDDRTIHLWNIATCQCIHVFQGHTDRIYSVAFSPDGETLISGSADRTVRLWNISDHQCLYTFKEHSDWVRAVNFSTDGKLIASASYDQTIRFWSIDSNQSLHTFCEHSSWVYSVVFSPDGARLASSSDDQTIRIWDVVTRRCLYVLQGHTNRVLSVAFSPDGETLISCSEDQTIRIWDISSCQCVCILQGHTNSIRSIAISSNGETLASGSSDQTIRLWDVATRRCLYVLQGYRNSVMFITYSPSGMIVASGNYDRTISIWDINTCQCLQILRGHTSWVYSITFDSNGKFLASGSADNTVRLWSITTYQCLHVLQGHTSWVWSIAFNPKAQILASGSDDKTVILWNTDTYQRLHVLQGHTNRVRCVAFSPTEDKLASGGDDQTVRIWDITTYQCSHILHNHTNWVLAIVFSPNGQMLASGSEDETIVLWDVSTYKYLHILRGHTGPVNSVSFSPDGKILASGSADQTIRLWDSITYKCLHVFEGHAKSVQSVAFSLDGKNLVSGSEDGTINLWSLETRSCLATMRSPRPYEGTNITGATGLTEVQRTSFKVLGAIEEL</sequence>
<feature type="domain" description="NB-ARC" evidence="6">
    <location>
        <begin position="166"/>
        <end position="247"/>
    </location>
</feature>
<dbReference type="PRINTS" id="PR00364">
    <property type="entry name" value="DISEASERSIST"/>
</dbReference>
<feature type="repeat" description="WD" evidence="4">
    <location>
        <begin position="1103"/>
        <end position="1135"/>
    </location>
</feature>
<evidence type="ECO:0000313" key="8">
    <source>
        <dbReference type="Proteomes" id="UP000707356"/>
    </source>
</evidence>
<feature type="region of interest" description="Disordered" evidence="5">
    <location>
        <begin position="93"/>
        <end position="118"/>
    </location>
</feature>
<feature type="repeat" description="WD" evidence="4">
    <location>
        <begin position="893"/>
        <end position="934"/>
    </location>
</feature>
<dbReference type="SMART" id="SM00320">
    <property type="entry name" value="WD40"/>
    <property type="match status" value="14"/>
</dbReference>
<evidence type="ECO:0000256" key="3">
    <source>
        <dbReference type="ARBA" id="ARBA00025536"/>
    </source>
</evidence>
<dbReference type="Pfam" id="PF25173">
    <property type="entry name" value="Beta-prop_WDR3_1st"/>
    <property type="match status" value="1"/>
</dbReference>
<accession>A0A951P8J2</accession>
<dbReference type="GO" id="GO:0043531">
    <property type="term" value="F:ADP binding"/>
    <property type="evidence" value="ECO:0007669"/>
    <property type="project" value="InterPro"/>
</dbReference>
<dbReference type="AlphaFoldDB" id="A0A951P8J2"/>
<dbReference type="PANTHER" id="PTHR19879:SF9">
    <property type="entry name" value="TRANSCRIPTION INITIATION FACTOR TFIID SUBUNIT 5"/>
    <property type="match status" value="1"/>
</dbReference>
<dbReference type="InterPro" id="IPR020472">
    <property type="entry name" value="WD40_PAC1"/>
</dbReference>
<feature type="repeat" description="WD" evidence="4">
    <location>
        <begin position="1019"/>
        <end position="1060"/>
    </location>
</feature>
<evidence type="ECO:0000256" key="1">
    <source>
        <dbReference type="ARBA" id="ARBA00022574"/>
    </source>
</evidence>
<evidence type="ECO:0000313" key="7">
    <source>
        <dbReference type="EMBL" id="MBW4465096.1"/>
    </source>
</evidence>
<dbReference type="FunFam" id="2.130.10.10:FF:000016">
    <property type="entry name" value="Coatomer alpha subunit, putative"/>
    <property type="match status" value="1"/>
</dbReference>
<dbReference type="Pfam" id="PF00931">
    <property type="entry name" value="NB-ARC"/>
    <property type="match status" value="1"/>
</dbReference>
<dbReference type="PANTHER" id="PTHR19879">
    <property type="entry name" value="TRANSCRIPTION INITIATION FACTOR TFIID"/>
    <property type="match status" value="1"/>
</dbReference>
<feature type="compositionally biased region" description="Polar residues" evidence="5">
    <location>
        <begin position="93"/>
        <end position="107"/>
    </location>
</feature>
<dbReference type="PRINTS" id="PR00320">
    <property type="entry name" value="GPROTEINBRPT"/>
</dbReference>
<feature type="repeat" description="WD" evidence="4">
    <location>
        <begin position="809"/>
        <end position="844"/>
    </location>
</feature>
<dbReference type="SUPFAM" id="SSF50998">
    <property type="entry name" value="Quinoprotein alcohol dehydrogenase-like"/>
    <property type="match status" value="1"/>
</dbReference>
<feature type="repeat" description="WD" evidence="4">
    <location>
        <begin position="1061"/>
        <end position="1102"/>
    </location>
</feature>
<dbReference type="InterPro" id="IPR027417">
    <property type="entry name" value="P-loop_NTPase"/>
</dbReference>
<feature type="repeat" description="WD" evidence="4">
    <location>
        <begin position="683"/>
        <end position="724"/>
    </location>
</feature>
<reference evidence="7" key="2">
    <citation type="journal article" date="2022" name="Microbiol. Resour. Announc.">
        <title>Metagenome Sequencing to Explore Phylogenomics of Terrestrial Cyanobacteria.</title>
        <authorList>
            <person name="Ward R.D."/>
            <person name="Stajich J.E."/>
            <person name="Johansen J.R."/>
            <person name="Huntemann M."/>
            <person name="Clum A."/>
            <person name="Foster B."/>
            <person name="Foster B."/>
            <person name="Roux S."/>
            <person name="Palaniappan K."/>
            <person name="Varghese N."/>
            <person name="Mukherjee S."/>
            <person name="Reddy T.B.K."/>
            <person name="Daum C."/>
            <person name="Copeland A."/>
            <person name="Chen I.A."/>
            <person name="Ivanova N.N."/>
            <person name="Kyrpides N.C."/>
            <person name="Shapiro N."/>
            <person name="Eloe-Fadrosh E.A."/>
            <person name="Pietrasiak N."/>
        </authorList>
    </citation>
    <scope>NUCLEOTIDE SEQUENCE</scope>
    <source>
        <strain evidence="7">GSE-TBD4-15B</strain>
    </source>
</reference>
<dbReference type="SUPFAM" id="SSF50978">
    <property type="entry name" value="WD40 repeat-like"/>
    <property type="match status" value="2"/>
</dbReference>
<comment type="function">
    <text evidence="3">The coatomer is a cytosolic protein complex that binds to dilysine motifs and reversibly associates with Golgi non-clathrin-coated vesicles, which further mediate biosynthetic protein transport from the ER, via the Golgi up to the trans Golgi network. Coatomer complex is required for budding from Golgi membranes, and is essential for the retrograde Golgi-to-ER transport of dilysine-tagged proteins.</text>
</comment>
<dbReference type="InterPro" id="IPR002182">
    <property type="entry name" value="NB-ARC"/>
</dbReference>
<feature type="repeat" description="WD" evidence="4">
    <location>
        <begin position="599"/>
        <end position="640"/>
    </location>
</feature>
<keyword evidence="2" id="KW-0677">Repeat</keyword>
<feature type="repeat" description="WD" evidence="4">
    <location>
        <begin position="977"/>
        <end position="1018"/>
    </location>
</feature>
<dbReference type="SUPFAM" id="SSF52540">
    <property type="entry name" value="P-loop containing nucleoside triphosphate hydrolases"/>
    <property type="match status" value="2"/>
</dbReference>
<dbReference type="InterPro" id="IPR036322">
    <property type="entry name" value="WD40_repeat_dom_sf"/>
</dbReference>
<dbReference type="CDD" id="cd00200">
    <property type="entry name" value="WD40"/>
    <property type="match status" value="2"/>
</dbReference>
<protein>
    <submittedName>
        <fullName evidence="7">NACHT domain-containing protein</fullName>
    </submittedName>
</protein>
<dbReference type="PROSITE" id="PS50294">
    <property type="entry name" value="WD_REPEATS_REGION"/>
    <property type="match status" value="13"/>
</dbReference>
<evidence type="ECO:0000256" key="4">
    <source>
        <dbReference type="PROSITE-ProRule" id="PRU00221"/>
    </source>
</evidence>
<dbReference type="InterPro" id="IPR011047">
    <property type="entry name" value="Quinoprotein_ADH-like_sf"/>
</dbReference>
<comment type="caution">
    <text evidence="7">The sequence shown here is derived from an EMBL/GenBank/DDBJ whole genome shotgun (WGS) entry which is preliminary data.</text>
</comment>
<proteinExistence type="predicted"/>
<feature type="repeat" description="WD" evidence="4">
    <location>
        <begin position="641"/>
        <end position="682"/>
    </location>
</feature>
<dbReference type="Proteomes" id="UP000707356">
    <property type="component" value="Unassembled WGS sequence"/>
</dbReference>